<evidence type="ECO:0000256" key="1">
    <source>
        <dbReference type="ARBA" id="ARBA00004496"/>
    </source>
</evidence>
<dbReference type="Gene3D" id="3.40.50.510">
    <property type="entry name" value="Phosphotransferase system, mannose-type IIA component"/>
    <property type="match status" value="1"/>
</dbReference>
<dbReference type="GO" id="GO:0016020">
    <property type="term" value="C:membrane"/>
    <property type="evidence" value="ECO:0007669"/>
    <property type="project" value="InterPro"/>
</dbReference>
<keyword evidence="4" id="KW-0762">Sugar transport</keyword>
<comment type="caution">
    <text evidence="9">The sequence shown here is derived from an EMBL/GenBank/DDBJ whole genome shotgun (WGS) entry which is preliminary data.</text>
</comment>
<dbReference type="CDD" id="cd00006">
    <property type="entry name" value="PTS_IIA_man"/>
    <property type="match status" value="1"/>
</dbReference>
<keyword evidence="5" id="KW-0808">Transferase</keyword>
<reference evidence="9 10" key="1">
    <citation type="submission" date="2014-07" db="EMBL/GenBank/DDBJ databases">
        <title>Draft Genome Sequence of Gephyronic Acid Producer, Cystobacter violaceus Strain Cb vi76.</title>
        <authorList>
            <person name="Stevens D.C."/>
            <person name="Young J."/>
            <person name="Carmichael R."/>
            <person name="Tan J."/>
            <person name="Taylor R.E."/>
        </authorList>
    </citation>
    <scope>NUCLEOTIDE SEQUENCE [LARGE SCALE GENOMIC DNA]</scope>
    <source>
        <strain evidence="9 10">Cb vi76</strain>
    </source>
</reference>
<protein>
    <submittedName>
        <fullName evidence="9">PTS mannose transporter subunit IID</fullName>
    </submittedName>
</protein>
<dbReference type="Pfam" id="PF03610">
    <property type="entry name" value="EIIA-man"/>
    <property type="match status" value="1"/>
</dbReference>
<dbReference type="GO" id="GO:0005737">
    <property type="term" value="C:cytoplasm"/>
    <property type="evidence" value="ECO:0007669"/>
    <property type="project" value="UniProtKB-SubCell"/>
</dbReference>
<dbReference type="GO" id="GO:0009401">
    <property type="term" value="P:phosphoenolpyruvate-dependent sugar phosphotransferase system"/>
    <property type="evidence" value="ECO:0007669"/>
    <property type="project" value="UniProtKB-KW"/>
</dbReference>
<dbReference type="RefSeq" id="WP_043413419.1">
    <property type="nucleotide sequence ID" value="NZ_JPMI01000392.1"/>
</dbReference>
<comment type="subcellular location">
    <subcellularLocation>
        <location evidence="1">Cytoplasm</location>
    </subcellularLocation>
</comment>
<evidence type="ECO:0000313" key="9">
    <source>
        <dbReference type="EMBL" id="KFA87121.1"/>
    </source>
</evidence>
<evidence type="ECO:0000256" key="3">
    <source>
        <dbReference type="ARBA" id="ARBA00022490"/>
    </source>
</evidence>
<dbReference type="InterPro" id="IPR036662">
    <property type="entry name" value="PTS_EIIA_man-typ_sf"/>
</dbReference>
<evidence type="ECO:0000313" key="10">
    <source>
        <dbReference type="Proteomes" id="UP000028547"/>
    </source>
</evidence>
<keyword evidence="3" id="KW-0963">Cytoplasm</keyword>
<dbReference type="InterPro" id="IPR004701">
    <property type="entry name" value="PTS_EIIA_man-typ"/>
</dbReference>
<dbReference type="GO" id="GO:0016301">
    <property type="term" value="F:kinase activity"/>
    <property type="evidence" value="ECO:0007669"/>
    <property type="project" value="UniProtKB-KW"/>
</dbReference>
<sequence length="150" mass="15902">MVGLVVASHGRLADELVATAEQIVGKLPAVATCNIEPGTSVEELRAKMRQAVTALDQGDGVIVMADLFGGTPCKESLMMCSERCQSGKLEVLAGVNLPMLLKANSLRSEDLPLAEMASQLASYGQRNITCASALLREAQQRQPQPPAPRT</sequence>
<dbReference type="PANTHER" id="PTHR33799">
    <property type="entry name" value="PTS PERMEASE-RELATED-RELATED"/>
    <property type="match status" value="1"/>
</dbReference>
<gene>
    <name evidence="9" type="ORF">Q664_49820</name>
</gene>
<dbReference type="SUPFAM" id="SSF53062">
    <property type="entry name" value="PTS system fructose IIA component-like"/>
    <property type="match status" value="1"/>
</dbReference>
<dbReference type="Proteomes" id="UP000028547">
    <property type="component" value="Unassembled WGS sequence"/>
</dbReference>
<dbReference type="InterPro" id="IPR033887">
    <property type="entry name" value="PTS_IIA_man"/>
</dbReference>
<dbReference type="PANTHER" id="PTHR33799:SF1">
    <property type="entry name" value="PTS SYSTEM MANNOSE-SPECIFIC EIIAB COMPONENT-RELATED"/>
    <property type="match status" value="1"/>
</dbReference>
<keyword evidence="7" id="KW-0418">Kinase</keyword>
<organism evidence="9 10">
    <name type="scientific">Archangium violaceum Cb vi76</name>
    <dbReference type="NCBI Taxonomy" id="1406225"/>
    <lineage>
        <taxon>Bacteria</taxon>
        <taxon>Pseudomonadati</taxon>
        <taxon>Myxococcota</taxon>
        <taxon>Myxococcia</taxon>
        <taxon>Myxococcales</taxon>
        <taxon>Cystobacterineae</taxon>
        <taxon>Archangiaceae</taxon>
        <taxon>Archangium</taxon>
    </lineage>
</organism>
<accession>A0A084SF86</accession>
<dbReference type="AlphaFoldDB" id="A0A084SF86"/>
<evidence type="ECO:0000256" key="7">
    <source>
        <dbReference type="ARBA" id="ARBA00022777"/>
    </source>
</evidence>
<dbReference type="EMBL" id="JPMI01000392">
    <property type="protein sequence ID" value="KFA87121.1"/>
    <property type="molecule type" value="Genomic_DNA"/>
</dbReference>
<name>A0A084SF86_9BACT</name>
<keyword evidence="6" id="KW-0598">Phosphotransferase system</keyword>
<dbReference type="PROSITE" id="PS51096">
    <property type="entry name" value="PTS_EIIA_TYPE_4"/>
    <property type="match status" value="1"/>
</dbReference>
<feature type="domain" description="PTS EIIA type-4" evidence="8">
    <location>
        <begin position="1"/>
        <end position="128"/>
    </location>
</feature>
<keyword evidence="2" id="KW-0813">Transport</keyword>
<evidence type="ECO:0000259" key="8">
    <source>
        <dbReference type="PROSITE" id="PS51096"/>
    </source>
</evidence>
<evidence type="ECO:0000256" key="4">
    <source>
        <dbReference type="ARBA" id="ARBA00022597"/>
    </source>
</evidence>
<evidence type="ECO:0000256" key="6">
    <source>
        <dbReference type="ARBA" id="ARBA00022683"/>
    </source>
</evidence>
<proteinExistence type="predicted"/>
<dbReference type="InterPro" id="IPR051471">
    <property type="entry name" value="Bacterial_PTS_sugar_comp"/>
</dbReference>
<evidence type="ECO:0000256" key="5">
    <source>
        <dbReference type="ARBA" id="ARBA00022679"/>
    </source>
</evidence>
<evidence type="ECO:0000256" key="2">
    <source>
        <dbReference type="ARBA" id="ARBA00022448"/>
    </source>
</evidence>